<sequence length="648" mass="69345">MAQKYPTPHPGASLILSFKPVSRTIFIIGSNALAASRAFYALEAEAKVVISAPGGLSAACDEIQWRVEKKEIDWIDTPSGLWESLEKSGKDDKILAERAFGHFLDSLSDVMLTCITDTLIDASITRHTTTYRRSFESASLIAAACRLRHIPLNVSDTPSLCDYTFPAVHRFPSAQAGAQSRPTSLQFAITANGKGCRLATRIRRDIISTLPKGAGDAVENVGRLRSLAKLHTAEKVILDPREAGVGLEEEDAGGAGPPLNEPVSQRSSVQSESLEEATKRRMAWVAQISEYWPIERLAALGEAEMLDMLADSRAQHAVQENEPLVSDASRSIPSQHSLTSPGNPPPTPAQGQILLVGSGPGHPSLLTRAAHTALTSLATLVLSDKLVPAEVLALIPPHVPLHIAKKFPGNADGAQNELMDMALEGLKKGEVVVRLKQGDPFLYGRGGEEVLFFRSHGYEAVTIPGISSALAGPLFGCIPVTQRGVAESLTICTGVGRAGRAVQLPGYERSRTLVILMGVARLGELVSVLVGQNDGDGGEGGRRRAGVAYPPYTPIAVIERASCPDQRVVLSTLDDIVGTMARCGEQRPPGMILVGWAALALESEGDLTVLDGGGHENVEALDRHRVQKWLQGRGHITKEGLADMWSFF</sequence>
<dbReference type="Gene3D" id="3.40.1010.10">
    <property type="entry name" value="Cobalt-precorrin-4 Transmethylase, Domain 1"/>
    <property type="match status" value="1"/>
</dbReference>
<dbReference type="InterPro" id="IPR028162">
    <property type="entry name" value="Met8_C"/>
</dbReference>
<dbReference type="Proteomes" id="UP000027195">
    <property type="component" value="Unassembled WGS sequence"/>
</dbReference>
<dbReference type="CDD" id="cd11642">
    <property type="entry name" value="SUMT"/>
    <property type="match status" value="1"/>
</dbReference>
<dbReference type="FunFam" id="3.40.1010.10:FF:000006">
    <property type="entry name" value="Siroheme synthase, putative"/>
    <property type="match status" value="1"/>
</dbReference>
<keyword evidence="1" id="KW-0488">Methylation</keyword>
<dbReference type="EMBL" id="KL198022">
    <property type="protein sequence ID" value="KDQ18262.1"/>
    <property type="molecule type" value="Genomic_DNA"/>
</dbReference>
<accession>A0A067N298</accession>
<feature type="compositionally biased region" description="Polar residues" evidence="6">
    <location>
        <begin position="328"/>
        <end position="341"/>
    </location>
</feature>
<dbReference type="InterPro" id="IPR035996">
    <property type="entry name" value="4pyrrol_Methylase_sf"/>
</dbReference>
<dbReference type="SUPFAM" id="SSF53790">
    <property type="entry name" value="Tetrapyrrole methylase"/>
    <property type="match status" value="1"/>
</dbReference>
<proteinExistence type="inferred from homology"/>
<gene>
    <name evidence="9" type="ORF">BOTBODRAFT_104689</name>
</gene>
<dbReference type="InterPro" id="IPR000878">
    <property type="entry name" value="4pyrrol_Mease"/>
</dbReference>
<dbReference type="SUPFAM" id="SSF75615">
    <property type="entry name" value="Siroheme synthase middle domains-like"/>
    <property type="match status" value="1"/>
</dbReference>
<evidence type="ECO:0000313" key="9">
    <source>
        <dbReference type="EMBL" id="KDQ18262.1"/>
    </source>
</evidence>
<feature type="domain" description="Siroheme biosynthesis protein Met8 C-terminal" evidence="8">
    <location>
        <begin position="276"/>
        <end position="311"/>
    </location>
</feature>
<dbReference type="InParanoid" id="A0A067N298"/>
<evidence type="ECO:0000256" key="2">
    <source>
        <dbReference type="ARBA" id="ARBA00022603"/>
    </source>
</evidence>
<keyword evidence="4" id="KW-0949">S-adenosyl-L-methionine</keyword>
<keyword evidence="10" id="KW-1185">Reference proteome</keyword>
<dbReference type="InterPro" id="IPR050161">
    <property type="entry name" value="Siro_Cobalamin_biosynth"/>
</dbReference>
<reference evidence="10" key="1">
    <citation type="journal article" date="2014" name="Proc. Natl. Acad. Sci. U.S.A.">
        <title>Extensive sampling of basidiomycete genomes demonstrates inadequacy of the white-rot/brown-rot paradigm for wood decay fungi.</title>
        <authorList>
            <person name="Riley R."/>
            <person name="Salamov A.A."/>
            <person name="Brown D.W."/>
            <person name="Nagy L.G."/>
            <person name="Floudas D."/>
            <person name="Held B.W."/>
            <person name="Levasseur A."/>
            <person name="Lombard V."/>
            <person name="Morin E."/>
            <person name="Otillar R."/>
            <person name="Lindquist E.A."/>
            <person name="Sun H."/>
            <person name="LaButti K.M."/>
            <person name="Schmutz J."/>
            <person name="Jabbour D."/>
            <person name="Luo H."/>
            <person name="Baker S.E."/>
            <person name="Pisabarro A.G."/>
            <person name="Walton J.D."/>
            <person name="Blanchette R.A."/>
            <person name="Henrissat B."/>
            <person name="Martin F."/>
            <person name="Cullen D."/>
            <person name="Hibbett D.S."/>
            <person name="Grigoriev I.V."/>
        </authorList>
    </citation>
    <scope>NUCLEOTIDE SEQUENCE [LARGE SCALE GENOMIC DNA]</scope>
    <source>
        <strain evidence="10">FD-172 SS1</strain>
    </source>
</reference>
<dbReference type="HOGENOM" id="CLU_011276_11_1_1"/>
<dbReference type="Pfam" id="PF13241">
    <property type="entry name" value="NAD_binding_7"/>
    <property type="match status" value="1"/>
</dbReference>
<protein>
    <recommendedName>
        <fullName evidence="11">Tetrapyrrole methylase domain-containing protein</fullName>
    </recommendedName>
</protein>
<evidence type="ECO:0000256" key="6">
    <source>
        <dbReference type="SAM" id="MobiDB-lite"/>
    </source>
</evidence>
<keyword evidence="2" id="KW-0489">Methyltransferase</keyword>
<dbReference type="GO" id="GO:0004851">
    <property type="term" value="F:uroporphyrin-III C-methyltransferase activity"/>
    <property type="evidence" value="ECO:0007669"/>
    <property type="project" value="TreeGrafter"/>
</dbReference>
<dbReference type="Gene3D" id="3.30.950.10">
    <property type="entry name" value="Methyltransferase, Cobalt-precorrin-4 Transmethylase, Domain 2"/>
    <property type="match status" value="1"/>
</dbReference>
<feature type="region of interest" description="Disordered" evidence="6">
    <location>
        <begin position="317"/>
        <end position="357"/>
    </location>
</feature>
<dbReference type="AlphaFoldDB" id="A0A067N298"/>
<dbReference type="OrthoDB" id="508204at2759"/>
<dbReference type="GO" id="GO:0019354">
    <property type="term" value="P:siroheme biosynthetic process"/>
    <property type="evidence" value="ECO:0007669"/>
    <property type="project" value="InterPro"/>
</dbReference>
<keyword evidence="3" id="KW-0808">Transferase</keyword>
<dbReference type="InterPro" id="IPR014777">
    <property type="entry name" value="4pyrrole_Mease_sub1"/>
</dbReference>
<feature type="compositionally biased region" description="Polar residues" evidence="6">
    <location>
        <begin position="262"/>
        <end position="272"/>
    </location>
</feature>
<dbReference type="PANTHER" id="PTHR45790:SF6">
    <property type="entry name" value="UROPORPHYRINOGEN-III C-METHYLTRANSFERASE"/>
    <property type="match status" value="1"/>
</dbReference>
<evidence type="ECO:0000256" key="3">
    <source>
        <dbReference type="ARBA" id="ARBA00022679"/>
    </source>
</evidence>
<dbReference type="PANTHER" id="PTHR45790">
    <property type="entry name" value="SIROHEME SYNTHASE-RELATED"/>
    <property type="match status" value="1"/>
</dbReference>
<evidence type="ECO:0000259" key="8">
    <source>
        <dbReference type="Pfam" id="PF14823"/>
    </source>
</evidence>
<dbReference type="Pfam" id="PF00590">
    <property type="entry name" value="TP_methylase"/>
    <property type="match status" value="1"/>
</dbReference>
<dbReference type="FunCoup" id="A0A067N298">
    <property type="interactions" value="103"/>
</dbReference>
<evidence type="ECO:0000259" key="7">
    <source>
        <dbReference type="Pfam" id="PF00590"/>
    </source>
</evidence>
<evidence type="ECO:0000313" key="10">
    <source>
        <dbReference type="Proteomes" id="UP000027195"/>
    </source>
</evidence>
<feature type="region of interest" description="Disordered" evidence="6">
    <location>
        <begin position="247"/>
        <end position="274"/>
    </location>
</feature>
<comment type="similarity">
    <text evidence="5">In the N-terminal section; belongs to the precorrin methyltransferase family.</text>
</comment>
<evidence type="ECO:0008006" key="11">
    <source>
        <dbReference type="Google" id="ProtNLM"/>
    </source>
</evidence>
<evidence type="ECO:0000256" key="4">
    <source>
        <dbReference type="ARBA" id="ARBA00022691"/>
    </source>
</evidence>
<evidence type="ECO:0000256" key="1">
    <source>
        <dbReference type="ARBA" id="ARBA00022481"/>
    </source>
</evidence>
<dbReference type="STRING" id="930990.A0A067N298"/>
<organism evidence="9 10">
    <name type="scientific">Botryobasidium botryosum (strain FD-172 SS1)</name>
    <dbReference type="NCBI Taxonomy" id="930990"/>
    <lineage>
        <taxon>Eukaryota</taxon>
        <taxon>Fungi</taxon>
        <taxon>Dikarya</taxon>
        <taxon>Basidiomycota</taxon>
        <taxon>Agaricomycotina</taxon>
        <taxon>Agaricomycetes</taxon>
        <taxon>Cantharellales</taxon>
        <taxon>Botryobasidiaceae</taxon>
        <taxon>Botryobasidium</taxon>
    </lineage>
</organism>
<dbReference type="GO" id="GO:0032259">
    <property type="term" value="P:methylation"/>
    <property type="evidence" value="ECO:0007669"/>
    <property type="project" value="UniProtKB-KW"/>
</dbReference>
<dbReference type="Gene3D" id="3.40.50.720">
    <property type="entry name" value="NAD(P)-binding Rossmann-like Domain"/>
    <property type="match status" value="1"/>
</dbReference>
<dbReference type="InterPro" id="IPR014776">
    <property type="entry name" value="4pyrrole_Mease_sub2"/>
</dbReference>
<name>A0A067N298_BOTB1</name>
<feature type="domain" description="Tetrapyrrole methylase" evidence="7">
    <location>
        <begin position="353"/>
        <end position="576"/>
    </location>
</feature>
<dbReference type="Pfam" id="PF14823">
    <property type="entry name" value="Sirohm_synth_C"/>
    <property type="match status" value="1"/>
</dbReference>
<evidence type="ECO:0000256" key="5">
    <source>
        <dbReference type="ARBA" id="ARBA00035662"/>
    </source>
</evidence>
<dbReference type="InterPro" id="IPR006366">
    <property type="entry name" value="CobA/CysG_C"/>
</dbReference>